<keyword evidence="3" id="KW-1185">Reference proteome</keyword>
<name>A0ABY9YV54_9GAMM</name>
<dbReference type="Proteomes" id="UP001302072">
    <property type="component" value="Plasmid pST01"/>
</dbReference>
<keyword evidence="1" id="KW-0812">Transmembrane</keyword>
<feature type="transmembrane region" description="Helical" evidence="1">
    <location>
        <begin position="12"/>
        <end position="31"/>
    </location>
</feature>
<dbReference type="EMBL" id="CP115542">
    <property type="protein sequence ID" value="WNH54792.1"/>
    <property type="molecule type" value="Genomic_DNA"/>
</dbReference>
<dbReference type="RefSeq" id="WP_311193869.1">
    <property type="nucleotide sequence ID" value="NZ_CP115542.1"/>
</dbReference>
<evidence type="ECO:0000313" key="2">
    <source>
        <dbReference type="EMBL" id="WNH54792.1"/>
    </source>
</evidence>
<keyword evidence="1" id="KW-1133">Transmembrane helix</keyword>
<organism evidence="2 3">
    <name type="scientific">Stenotrophomonas oahuensis</name>
    <dbReference type="NCBI Taxonomy" id="3003271"/>
    <lineage>
        <taxon>Bacteria</taxon>
        <taxon>Pseudomonadati</taxon>
        <taxon>Pseudomonadota</taxon>
        <taxon>Gammaproteobacteria</taxon>
        <taxon>Lysobacterales</taxon>
        <taxon>Lysobacteraceae</taxon>
        <taxon>Stenotrophomonas</taxon>
    </lineage>
</organism>
<dbReference type="InterPro" id="IPR012902">
    <property type="entry name" value="N_methyl_site"/>
</dbReference>
<dbReference type="InterPro" id="IPR045584">
    <property type="entry name" value="Pilin-like"/>
</dbReference>
<dbReference type="PROSITE" id="PS00409">
    <property type="entry name" value="PROKAR_NTER_METHYL"/>
    <property type="match status" value="1"/>
</dbReference>
<dbReference type="Gene3D" id="3.30.700.10">
    <property type="entry name" value="Glycoprotein, Type 4 Pilin"/>
    <property type="match status" value="1"/>
</dbReference>
<evidence type="ECO:0000256" key="1">
    <source>
        <dbReference type="SAM" id="Phobius"/>
    </source>
</evidence>
<evidence type="ECO:0000313" key="3">
    <source>
        <dbReference type="Proteomes" id="UP001302072"/>
    </source>
</evidence>
<protein>
    <submittedName>
        <fullName evidence="2">Type II secretion system protein</fullName>
    </submittedName>
</protein>
<sequence>MKKARGFTLLEMAIVVAIIVVTALIMTPIFGKYLTALARNHAEQARIDNQRIADSMLAVAQNEGNGILPAPYAGPGNPNAIANPADNSAIGIAFRQALSESGLIPTAINDDGTSAKNARVYQRVTGLTQSMPLYFRSGPLVSMTYDYGVIYATRCPESDSSCRGSGRPGASPSLTAANRQSWAVVQPDLAPVFVSTLPVQKSMLATTTRRVDRVRDALLSYYRGKQLSAAATDTTNWFPGSGYGGANPASHQGCRDGWYELDSTNVLPLIGLSQGEFGRTSWGGRIEYCRDYDPAASKGANAPPHAAAIRFRSDVSQGAAPDAAVLGNNVILTL</sequence>
<gene>
    <name evidence="2" type="ORF">PDM29_20830</name>
</gene>
<keyword evidence="2" id="KW-0614">Plasmid</keyword>
<accession>A0ABY9YV54</accession>
<dbReference type="SUPFAM" id="SSF54523">
    <property type="entry name" value="Pili subunits"/>
    <property type="match status" value="1"/>
</dbReference>
<proteinExistence type="predicted"/>
<dbReference type="NCBIfam" id="TIGR02532">
    <property type="entry name" value="IV_pilin_GFxxxE"/>
    <property type="match status" value="1"/>
</dbReference>
<reference evidence="2 3" key="1">
    <citation type="submission" date="2022-12" db="EMBL/GenBank/DDBJ databases">
        <title>Two new species, Stenotrophomonas aracearum and Stenotrophomonas oahuensis, isolated from Anthurium (Araceae family) in Hawaii.</title>
        <authorList>
            <person name="Chunag S.C."/>
            <person name="Dobhal S."/>
            <person name="Alvarez A."/>
            <person name="Arif M."/>
        </authorList>
    </citation>
    <scope>NUCLEOTIDE SEQUENCE [LARGE SCALE GENOMIC DNA]</scope>
    <source>
        <strain evidence="2 3">A5586</strain>
        <plasmid evidence="2 3">pST01</plasmid>
    </source>
</reference>
<dbReference type="Pfam" id="PF07963">
    <property type="entry name" value="N_methyl"/>
    <property type="match status" value="1"/>
</dbReference>
<geneLocation type="plasmid" evidence="2 3">
    <name>pST01</name>
</geneLocation>
<keyword evidence="1" id="KW-0472">Membrane</keyword>